<dbReference type="SUPFAM" id="SSF143842">
    <property type="entry name" value="YwmB-like"/>
    <property type="match status" value="1"/>
</dbReference>
<accession>A0A1I6P1V3</accession>
<sequence length="246" mass="27326">MMRTREWIRRGLILVSAVFLLATTPQPQAETTLTEALIKAGATPEKYMLHHGSRMPNSISLKSLPHQVDRLAKDFGLGTMHKAPVAEGLRWTAEGTWGRNLTVECNVIVDKPEDAYVKPYLSIQVKGHGRPDEGLILARDHMIQILRQYHIQPRTHFSIQGTLSKLTDSYGQKDKTIQQVLTRLGARKVESMNTDRTTSVSAYTPLFSGGLVTKGGEMNVQAAAKVATDDRHVILTLGTPIITIEY</sequence>
<dbReference type="Proteomes" id="UP000198660">
    <property type="component" value="Unassembled WGS sequence"/>
</dbReference>
<organism evidence="2 3">
    <name type="scientific">Marininema halotolerans</name>
    <dbReference type="NCBI Taxonomy" id="1155944"/>
    <lineage>
        <taxon>Bacteria</taxon>
        <taxon>Bacillati</taxon>
        <taxon>Bacillota</taxon>
        <taxon>Bacilli</taxon>
        <taxon>Bacillales</taxon>
        <taxon>Thermoactinomycetaceae</taxon>
        <taxon>Marininema</taxon>
    </lineage>
</organism>
<dbReference type="AlphaFoldDB" id="A0A1I6P1V3"/>
<gene>
    <name evidence="2" type="ORF">SAMN05444972_101305</name>
</gene>
<proteinExistence type="predicted"/>
<evidence type="ECO:0000313" key="3">
    <source>
        <dbReference type="Proteomes" id="UP000198660"/>
    </source>
</evidence>
<evidence type="ECO:0000313" key="2">
    <source>
        <dbReference type="EMBL" id="SFS34184.1"/>
    </source>
</evidence>
<keyword evidence="1" id="KW-0732">Signal</keyword>
<dbReference type="InterPro" id="IPR036209">
    <property type="entry name" value="YwmB-like_sf"/>
</dbReference>
<evidence type="ECO:0000256" key="1">
    <source>
        <dbReference type="SAM" id="SignalP"/>
    </source>
</evidence>
<protein>
    <submittedName>
        <fullName evidence="2">TATA-box binding</fullName>
    </submittedName>
</protein>
<dbReference type="EMBL" id="FPAA01000001">
    <property type="protein sequence ID" value="SFS34184.1"/>
    <property type="molecule type" value="Genomic_DNA"/>
</dbReference>
<feature type="signal peptide" evidence="1">
    <location>
        <begin position="1"/>
        <end position="29"/>
    </location>
</feature>
<keyword evidence="3" id="KW-1185">Reference proteome</keyword>
<dbReference type="OrthoDB" id="2374820at2"/>
<dbReference type="Gene3D" id="3.30.360.40">
    <property type="entry name" value="YwmB-like"/>
    <property type="match status" value="1"/>
</dbReference>
<feature type="chain" id="PRO_5009303895" evidence="1">
    <location>
        <begin position="30"/>
        <end position="246"/>
    </location>
</feature>
<name>A0A1I6P1V3_9BACL</name>
<dbReference type="InterPro" id="IPR014794">
    <property type="entry name" value="DUF1779"/>
</dbReference>
<reference evidence="3" key="1">
    <citation type="submission" date="2016-10" db="EMBL/GenBank/DDBJ databases">
        <authorList>
            <person name="Varghese N."/>
            <person name="Submissions S."/>
        </authorList>
    </citation>
    <scope>NUCLEOTIDE SEQUENCE [LARGE SCALE GENOMIC DNA]</scope>
    <source>
        <strain evidence="3">DSM 45789</strain>
    </source>
</reference>
<dbReference type="Pfam" id="PF08680">
    <property type="entry name" value="DUF1779"/>
    <property type="match status" value="1"/>
</dbReference>